<reference evidence="2" key="2">
    <citation type="submission" date="2012-06" db="EMBL/GenBank/DDBJ databases">
        <authorList>
            <person name="Yu Y."/>
            <person name="Currie J."/>
            <person name="Lomeli R."/>
            <person name="Angelova A."/>
            <person name="Collura K."/>
            <person name="Wissotski M."/>
            <person name="Campos D."/>
            <person name="Kudrna D."/>
            <person name="Golser W."/>
            <person name="Ashely E."/>
            <person name="Descour A."/>
            <person name="Fernandes J."/>
            <person name="Soderlund C."/>
            <person name="Walbot V."/>
        </authorList>
    </citation>
    <scope>NUCLEOTIDE SEQUENCE</scope>
    <source>
        <strain evidence="2">B73</strain>
    </source>
</reference>
<feature type="compositionally biased region" description="Polar residues" evidence="1">
    <location>
        <begin position="1"/>
        <end position="23"/>
    </location>
</feature>
<protein>
    <submittedName>
        <fullName evidence="2">Uncharacterized protein</fullName>
    </submittedName>
</protein>
<dbReference type="EMBL" id="BT061823">
    <property type="protein sequence ID" value="ACN26520.1"/>
    <property type="molecule type" value="mRNA"/>
</dbReference>
<evidence type="ECO:0000313" key="2">
    <source>
        <dbReference type="EMBL" id="ACN26520.1"/>
    </source>
</evidence>
<sequence>MKMSRSSSSLFMQQQQRPDTTTLAGAAGDEDEDAGCCRSLNANGSMLKTTFVQPPPTSPLRTSTVSPARMCVVLGLAPREMTQVYSSQSAYSLACLPRVQRPPRRPPPDRLAFVTLLLLLLEGLERREHVAGVKLDLLRRSAPPPAAHHTP</sequence>
<reference evidence="2" key="1">
    <citation type="journal article" date="2009" name="PLoS Genet.">
        <title>Sequencing, mapping, and analysis of 27,455 maize full-length cDNAs.</title>
        <authorList>
            <person name="Soderlund C."/>
            <person name="Descour A."/>
            <person name="Kudrna D."/>
            <person name="Bomhoff M."/>
            <person name="Boyd L."/>
            <person name="Currie J."/>
            <person name="Angelova A."/>
            <person name="Collura K."/>
            <person name="Wissotski M."/>
            <person name="Ashley E."/>
            <person name="Morrow D."/>
            <person name="Fernandes J."/>
            <person name="Walbot V."/>
            <person name="Yu Y."/>
        </authorList>
    </citation>
    <scope>NUCLEOTIDE SEQUENCE</scope>
    <source>
        <strain evidence="2">B73</strain>
    </source>
</reference>
<feature type="region of interest" description="Disordered" evidence="1">
    <location>
        <begin position="1"/>
        <end position="30"/>
    </location>
</feature>
<dbReference type="AlphaFoldDB" id="C0HHL7"/>
<name>C0HHL7_MAIZE</name>
<evidence type="ECO:0000256" key="1">
    <source>
        <dbReference type="SAM" id="MobiDB-lite"/>
    </source>
</evidence>
<accession>C0HHL7</accession>
<organism evidence="2">
    <name type="scientific">Zea mays</name>
    <name type="common">Maize</name>
    <dbReference type="NCBI Taxonomy" id="4577"/>
    <lineage>
        <taxon>Eukaryota</taxon>
        <taxon>Viridiplantae</taxon>
        <taxon>Streptophyta</taxon>
        <taxon>Embryophyta</taxon>
        <taxon>Tracheophyta</taxon>
        <taxon>Spermatophyta</taxon>
        <taxon>Magnoliopsida</taxon>
        <taxon>Liliopsida</taxon>
        <taxon>Poales</taxon>
        <taxon>Poaceae</taxon>
        <taxon>PACMAD clade</taxon>
        <taxon>Panicoideae</taxon>
        <taxon>Andropogonodae</taxon>
        <taxon>Andropogoneae</taxon>
        <taxon>Tripsacinae</taxon>
        <taxon>Zea</taxon>
    </lineage>
</organism>
<dbReference type="HOGENOM" id="CLU_1734164_0_0_1"/>
<proteinExistence type="evidence at transcript level"/>